<comment type="caution">
    <text evidence="2">The sequence shown here is derived from an EMBL/GenBank/DDBJ whole genome shotgun (WGS) entry which is preliminary data.</text>
</comment>
<accession>A0A2S8FGI3</accession>
<reference evidence="2 3" key="1">
    <citation type="submission" date="2018-02" db="EMBL/GenBank/DDBJ databases">
        <title>Comparative genomes isolates from brazilian mangrove.</title>
        <authorList>
            <person name="Araujo J.E."/>
            <person name="Taketani R.G."/>
            <person name="Silva M.C.P."/>
            <person name="Loureco M.V."/>
            <person name="Andreote F.D."/>
        </authorList>
    </citation>
    <scope>NUCLEOTIDE SEQUENCE [LARGE SCALE GENOMIC DNA]</scope>
    <source>
        <strain evidence="2 3">HEX-2 MGV</strain>
    </source>
</reference>
<sequence>MTDESPFKSPEILDELHDSFDKRSQEIFKLASGLRWLELMCAGYFAGLYAPLAVAMPVLESAERSSQSPQSADTELAFTILIVGWIIASLINGLIVSFVLLKHDFLKGHWWTVVVACMPWFSIIGIFGAARLFQRALRAHGLSFGWIGPSQKAIAEQLRHWDGSQVDPKTLGLKR</sequence>
<dbReference type="EMBL" id="PUIA01000037">
    <property type="protein sequence ID" value="PQO31272.1"/>
    <property type="molecule type" value="Genomic_DNA"/>
</dbReference>
<name>A0A2S8FGI3_9BACT</name>
<evidence type="ECO:0000256" key="1">
    <source>
        <dbReference type="SAM" id="Phobius"/>
    </source>
</evidence>
<keyword evidence="1" id="KW-1133">Transmembrane helix</keyword>
<keyword evidence="1" id="KW-0472">Membrane</keyword>
<proteinExistence type="predicted"/>
<evidence type="ECO:0000313" key="3">
    <source>
        <dbReference type="Proteomes" id="UP000240009"/>
    </source>
</evidence>
<feature type="transmembrane region" description="Helical" evidence="1">
    <location>
        <begin position="76"/>
        <end position="98"/>
    </location>
</feature>
<protein>
    <submittedName>
        <fullName evidence="2">Uncharacterized protein</fullName>
    </submittedName>
</protein>
<dbReference type="RefSeq" id="WP_105353950.1">
    <property type="nucleotide sequence ID" value="NZ_PUIA01000037.1"/>
</dbReference>
<gene>
    <name evidence="2" type="ORF">C5Y96_13080</name>
</gene>
<feature type="transmembrane region" description="Helical" evidence="1">
    <location>
        <begin position="110"/>
        <end position="133"/>
    </location>
</feature>
<dbReference type="AlphaFoldDB" id="A0A2S8FGI3"/>
<keyword evidence="1" id="KW-0812">Transmembrane</keyword>
<feature type="transmembrane region" description="Helical" evidence="1">
    <location>
        <begin position="36"/>
        <end position="55"/>
    </location>
</feature>
<evidence type="ECO:0000313" key="2">
    <source>
        <dbReference type="EMBL" id="PQO31272.1"/>
    </source>
</evidence>
<dbReference type="OrthoDB" id="9959596at2"/>
<dbReference type="Proteomes" id="UP000240009">
    <property type="component" value="Unassembled WGS sequence"/>
</dbReference>
<organism evidence="2 3">
    <name type="scientific">Blastopirellula marina</name>
    <dbReference type="NCBI Taxonomy" id="124"/>
    <lineage>
        <taxon>Bacteria</taxon>
        <taxon>Pseudomonadati</taxon>
        <taxon>Planctomycetota</taxon>
        <taxon>Planctomycetia</taxon>
        <taxon>Pirellulales</taxon>
        <taxon>Pirellulaceae</taxon>
        <taxon>Blastopirellula</taxon>
    </lineage>
</organism>